<name>A0ABQ0GKP0_9PEZI</name>
<feature type="region of interest" description="Disordered" evidence="1">
    <location>
        <begin position="359"/>
        <end position="415"/>
    </location>
</feature>
<dbReference type="EMBL" id="BAAFSV010000005">
    <property type="protein sequence ID" value="GAB1318337.1"/>
    <property type="molecule type" value="Genomic_DNA"/>
</dbReference>
<accession>A0ABQ0GKP0</accession>
<dbReference type="GeneID" id="98179290"/>
<comment type="caution">
    <text evidence="2">The sequence shown here is derived from an EMBL/GenBank/DDBJ whole genome shotgun (WGS) entry which is preliminary data.</text>
</comment>
<sequence length="452" mass="50504">MELQVSRKDVEPESLDAFGMRWEEDPDDPSSLIIHGSSTAKQLEDLFQHTEALRTRRSMNRRAPAIIVNLDNQFLTGAHASLCVLAPIITVEKRRGELLVAARFNLETSVLEYSTGHKDGHEVFLHDVCLQYRHNSSDEVLYTSPESDPAMAFSITRNTRMELSPEASLSASQTPSANVSLGLTRSTELSVEYAVSTWSISAHRIANGYQWFWAGTQEQTKLLTPDLTQTVSRHVVVKRRVPVDIFPFKTAAGSPSPSAEHYMQLLREALSRQFTFHFSARVRVKRRLGRLHRLAVFSFNEVKGRFLKPDFQADFWLRPGKGWIDEFLAVGCRPSPVGRLGPEIGADELRAALNPQPAAEVRADQPDDQGNTAESAKPGEKHGKEKDSSEADKDSSEQPKAGPPPGSLEDRVAQACKLPETLQSFRYHFGETVDVESILDEVKTKACFTYSR</sequence>
<reference evidence="2 3" key="1">
    <citation type="submission" date="2024-09" db="EMBL/GenBank/DDBJ databases">
        <title>Itraconazole resistance in Madurella fahalii resulting from another homologue of gene encoding cytochrome P450 14-alpha sterol demethylase (CYP51).</title>
        <authorList>
            <person name="Yoshioka I."/>
            <person name="Fahal A.H."/>
            <person name="Kaneko S."/>
            <person name="Yaguchi T."/>
        </authorList>
    </citation>
    <scope>NUCLEOTIDE SEQUENCE [LARGE SCALE GENOMIC DNA]</scope>
    <source>
        <strain evidence="2 3">IFM 68171</strain>
    </source>
</reference>
<organism evidence="2 3">
    <name type="scientific">Madurella fahalii</name>
    <dbReference type="NCBI Taxonomy" id="1157608"/>
    <lineage>
        <taxon>Eukaryota</taxon>
        <taxon>Fungi</taxon>
        <taxon>Dikarya</taxon>
        <taxon>Ascomycota</taxon>
        <taxon>Pezizomycotina</taxon>
        <taxon>Sordariomycetes</taxon>
        <taxon>Sordariomycetidae</taxon>
        <taxon>Sordariales</taxon>
        <taxon>Sordariales incertae sedis</taxon>
        <taxon>Madurella</taxon>
    </lineage>
</organism>
<protein>
    <submittedName>
        <fullName evidence="2">Uncharacterized protein</fullName>
    </submittedName>
</protein>
<dbReference type="RefSeq" id="XP_070920068.1">
    <property type="nucleotide sequence ID" value="XM_071063967.1"/>
</dbReference>
<evidence type="ECO:0000256" key="1">
    <source>
        <dbReference type="SAM" id="MobiDB-lite"/>
    </source>
</evidence>
<proteinExistence type="predicted"/>
<evidence type="ECO:0000313" key="3">
    <source>
        <dbReference type="Proteomes" id="UP001628179"/>
    </source>
</evidence>
<dbReference type="Proteomes" id="UP001628179">
    <property type="component" value="Unassembled WGS sequence"/>
</dbReference>
<keyword evidence="3" id="KW-1185">Reference proteome</keyword>
<feature type="compositionally biased region" description="Basic and acidic residues" evidence="1">
    <location>
        <begin position="377"/>
        <end position="397"/>
    </location>
</feature>
<evidence type="ECO:0000313" key="2">
    <source>
        <dbReference type="EMBL" id="GAB1318337.1"/>
    </source>
</evidence>
<gene>
    <name evidence="2" type="ORF">MFIFM68171_08547</name>
</gene>